<proteinExistence type="predicted"/>
<reference evidence="2 3" key="2">
    <citation type="submission" date="2018-04" db="EMBL/GenBank/DDBJ databases">
        <title>OglaRS2 (Oryza glaberrima Reference Sequence Version 2).</title>
        <authorList>
            <person name="Zhang J."/>
            <person name="Kudrna D."/>
            <person name="Lee S."/>
            <person name="Talag J."/>
            <person name="Rajasekar S."/>
            <person name="Wing R.A."/>
        </authorList>
    </citation>
    <scope>NUCLEOTIDE SEQUENCE [LARGE SCALE GENOMIC DNA]</scope>
    <source>
        <strain evidence="2 3">cv. IRGC 96717</strain>
    </source>
</reference>
<protein>
    <recommendedName>
        <fullName evidence="4">HMA domain-containing protein</fullName>
    </recommendedName>
</protein>
<reference evidence="2" key="1">
    <citation type="submission" date="2015-06" db="UniProtKB">
        <authorList>
            <consortium name="EnsemblPlants"/>
        </authorList>
    </citation>
    <scope>IDENTIFICATION</scope>
</reference>
<accession>I1PKV1</accession>
<name>I1PKV1_ORYGL</name>
<dbReference type="RefSeq" id="XP_052153660.1">
    <property type="nucleotide sequence ID" value="XM_052297700.1"/>
</dbReference>
<dbReference type="PANTHER" id="PTHR47488">
    <property type="entry name" value="HEAVY METAL TRANSPORT/DETOXIFICATION SUPERFAMILY PROTEIN"/>
    <property type="match status" value="1"/>
</dbReference>
<feature type="compositionally biased region" description="Low complexity" evidence="1">
    <location>
        <begin position="89"/>
        <end position="99"/>
    </location>
</feature>
<feature type="region of interest" description="Disordered" evidence="1">
    <location>
        <begin position="75"/>
        <end position="136"/>
    </location>
</feature>
<dbReference type="EnsemblPlants" id="ORGLA04G0082000.1">
    <property type="protein sequence ID" value="ORGLA04G0082000.1"/>
    <property type="gene ID" value="ORGLA04G0082000"/>
</dbReference>
<dbReference type="PANTHER" id="PTHR47488:SF12">
    <property type="entry name" value="PROTEIN PYRICULARIA ORYZAE RESISTANCE 21"/>
    <property type="match status" value="1"/>
</dbReference>
<keyword evidence="3" id="KW-1185">Reference proteome</keyword>
<dbReference type="STRING" id="4538.I1PKV1"/>
<dbReference type="InterPro" id="IPR044169">
    <property type="entry name" value="PI21"/>
</dbReference>
<dbReference type="GeneID" id="127771766"/>
<dbReference type="Proteomes" id="UP000007306">
    <property type="component" value="Chromosome 4"/>
</dbReference>
<evidence type="ECO:0000313" key="2">
    <source>
        <dbReference type="EnsemblPlants" id="ORGLA04G0082000.1"/>
    </source>
</evidence>
<organism evidence="2 3">
    <name type="scientific">Oryza glaberrima</name>
    <name type="common">African rice</name>
    <dbReference type="NCBI Taxonomy" id="4538"/>
    <lineage>
        <taxon>Eukaryota</taxon>
        <taxon>Viridiplantae</taxon>
        <taxon>Streptophyta</taxon>
        <taxon>Embryophyta</taxon>
        <taxon>Tracheophyta</taxon>
        <taxon>Spermatophyta</taxon>
        <taxon>Magnoliopsida</taxon>
        <taxon>Liliopsida</taxon>
        <taxon>Poales</taxon>
        <taxon>Poaceae</taxon>
        <taxon>BOP clade</taxon>
        <taxon>Oryzoideae</taxon>
        <taxon>Oryzeae</taxon>
        <taxon>Oryzinae</taxon>
        <taxon>Oryza</taxon>
    </lineage>
</organism>
<evidence type="ECO:0000256" key="1">
    <source>
        <dbReference type="SAM" id="MobiDB-lite"/>
    </source>
</evidence>
<evidence type="ECO:0008006" key="4">
    <source>
        <dbReference type="Google" id="ProtNLM"/>
    </source>
</evidence>
<sequence>MGILVISADLKCCRCKEKLSKILCSLRDKYGIEKTEYEDKDDRVIVRGNFPTDKLRSVIWCKAGRKLIRDITVVDVWPPPPPPPKKPETAGGTTPAPAVANPPPAATVAATPPKVDGAGNKGEKQPKTTTPPPPPPPVPLPYPWPPCYYPPMQHCQTSSTTWTGSCPTQCHCCPKPPPPETKTKACEYCSRDHCHGGCKITPPPPPPSRCGGCDHADCGGWCGGQPPINCPPPPPPSRCGGCGHGDCGGWCGGHRPPINCPAPPPPCCQQQPWGGGCQYDENACSVM</sequence>
<dbReference type="GO" id="GO:1900150">
    <property type="term" value="P:regulation of defense response to fungus"/>
    <property type="evidence" value="ECO:0007669"/>
    <property type="project" value="InterPro"/>
</dbReference>
<dbReference type="eggNOG" id="ENOG502SFJM">
    <property type="taxonomic scope" value="Eukaryota"/>
</dbReference>
<dbReference type="AlphaFoldDB" id="I1PKV1"/>
<dbReference type="HOGENOM" id="CLU_060839_1_0_1"/>
<dbReference type="OMA" id="GWCGGHR"/>
<dbReference type="KEGG" id="ogl:127771766"/>
<gene>
    <name evidence="2" type="primary">LOC127771766</name>
</gene>
<dbReference type="Gramene" id="ORGLA04G0082000.1">
    <property type="protein sequence ID" value="ORGLA04G0082000.1"/>
    <property type="gene ID" value="ORGLA04G0082000"/>
</dbReference>
<evidence type="ECO:0000313" key="3">
    <source>
        <dbReference type="Proteomes" id="UP000007306"/>
    </source>
</evidence>